<evidence type="ECO:0000256" key="1">
    <source>
        <dbReference type="ARBA" id="ARBA00008023"/>
    </source>
</evidence>
<evidence type="ECO:0000313" key="12">
    <source>
        <dbReference type="EMBL" id="QNO16590.1"/>
    </source>
</evidence>
<dbReference type="GO" id="GO:0000166">
    <property type="term" value="F:nucleotide binding"/>
    <property type="evidence" value="ECO:0007669"/>
    <property type="project" value="UniProtKB-KW"/>
</dbReference>
<evidence type="ECO:0000256" key="3">
    <source>
        <dbReference type="ARBA" id="ARBA00022723"/>
    </source>
</evidence>
<dbReference type="GO" id="GO:0005829">
    <property type="term" value="C:cytosol"/>
    <property type="evidence" value="ECO:0007669"/>
    <property type="project" value="TreeGrafter"/>
</dbReference>
<keyword evidence="4 10" id="KW-0547">Nucleotide-binding</keyword>
<organism evidence="12 13">
    <name type="scientific">Alkalicella caledoniensis</name>
    <dbReference type="NCBI Taxonomy" id="2731377"/>
    <lineage>
        <taxon>Bacteria</taxon>
        <taxon>Bacillati</taxon>
        <taxon>Bacillota</taxon>
        <taxon>Clostridia</taxon>
        <taxon>Eubacteriales</taxon>
        <taxon>Proteinivoracaceae</taxon>
        <taxon>Alkalicella</taxon>
    </lineage>
</organism>
<evidence type="ECO:0000256" key="11">
    <source>
        <dbReference type="RuleBase" id="RU003781"/>
    </source>
</evidence>
<feature type="binding site" evidence="10">
    <location>
        <position position="71"/>
    </location>
    <ligand>
        <name>substrate</name>
    </ligand>
</feature>
<dbReference type="AlphaFoldDB" id="A0A7G9WD28"/>
<dbReference type="KEGG" id="acae:HYG86_02335"/>
<dbReference type="EMBL" id="CP058559">
    <property type="protein sequence ID" value="QNO16590.1"/>
    <property type="molecule type" value="Genomic_DNA"/>
</dbReference>
<dbReference type="HAMAP" id="MF_01405">
    <property type="entry name" value="Non_canon_purine_NTPase"/>
    <property type="match status" value="1"/>
</dbReference>
<feature type="binding site" evidence="10">
    <location>
        <position position="70"/>
    </location>
    <ligand>
        <name>Mg(2+)</name>
        <dbReference type="ChEBI" id="CHEBI:18420"/>
    </ligand>
</feature>
<dbReference type="CDD" id="cd00515">
    <property type="entry name" value="HAM1"/>
    <property type="match status" value="1"/>
</dbReference>
<dbReference type="GO" id="GO:0009117">
    <property type="term" value="P:nucleotide metabolic process"/>
    <property type="evidence" value="ECO:0007669"/>
    <property type="project" value="UniProtKB-KW"/>
</dbReference>
<evidence type="ECO:0000256" key="8">
    <source>
        <dbReference type="ARBA" id="ARBA00051875"/>
    </source>
</evidence>
<evidence type="ECO:0000313" key="13">
    <source>
        <dbReference type="Proteomes" id="UP000516160"/>
    </source>
</evidence>
<evidence type="ECO:0000256" key="10">
    <source>
        <dbReference type="HAMAP-Rule" id="MF_01405"/>
    </source>
</evidence>
<feature type="binding site" evidence="10">
    <location>
        <begin position="152"/>
        <end position="155"/>
    </location>
    <ligand>
        <name>substrate</name>
    </ligand>
</feature>
<evidence type="ECO:0000256" key="7">
    <source>
        <dbReference type="ARBA" id="ARBA00023080"/>
    </source>
</evidence>
<keyword evidence="7 10" id="KW-0546">Nucleotide metabolism</keyword>
<dbReference type="GO" id="GO:0046872">
    <property type="term" value="F:metal ion binding"/>
    <property type="evidence" value="ECO:0007669"/>
    <property type="project" value="UniProtKB-KW"/>
</dbReference>
<dbReference type="FunFam" id="3.90.950.10:FF:000001">
    <property type="entry name" value="dITP/XTP pyrophosphatase"/>
    <property type="match status" value="1"/>
</dbReference>
<keyword evidence="3 10" id="KW-0479">Metal-binding</keyword>
<dbReference type="GO" id="GO:0017111">
    <property type="term" value="F:ribonucleoside triphosphate phosphatase activity"/>
    <property type="evidence" value="ECO:0007669"/>
    <property type="project" value="InterPro"/>
</dbReference>
<comment type="catalytic activity">
    <reaction evidence="8 10">
        <text>dITP + H2O = dIMP + diphosphate + H(+)</text>
        <dbReference type="Rhea" id="RHEA:28342"/>
        <dbReference type="ChEBI" id="CHEBI:15377"/>
        <dbReference type="ChEBI" id="CHEBI:15378"/>
        <dbReference type="ChEBI" id="CHEBI:33019"/>
        <dbReference type="ChEBI" id="CHEBI:61194"/>
        <dbReference type="ChEBI" id="CHEBI:61382"/>
        <dbReference type="EC" id="3.6.1.66"/>
    </reaction>
</comment>
<comment type="cofactor">
    <cofactor evidence="10">
        <name>Mg(2+)</name>
        <dbReference type="ChEBI" id="CHEBI:18420"/>
    </cofactor>
    <text evidence="10">Binds 1 Mg(2+) ion per subunit.</text>
</comment>
<comment type="subunit">
    <text evidence="2 10">Homodimer.</text>
</comment>
<keyword evidence="13" id="KW-1185">Reference proteome</keyword>
<dbReference type="Gene3D" id="3.90.950.10">
    <property type="match status" value="1"/>
</dbReference>
<dbReference type="GO" id="GO:0009146">
    <property type="term" value="P:purine nucleoside triphosphate catabolic process"/>
    <property type="evidence" value="ECO:0007669"/>
    <property type="project" value="UniProtKB-UniRule"/>
</dbReference>
<comment type="catalytic activity">
    <reaction evidence="9 10">
        <text>XTP + H2O = XMP + diphosphate + H(+)</text>
        <dbReference type="Rhea" id="RHEA:28610"/>
        <dbReference type="ChEBI" id="CHEBI:15377"/>
        <dbReference type="ChEBI" id="CHEBI:15378"/>
        <dbReference type="ChEBI" id="CHEBI:33019"/>
        <dbReference type="ChEBI" id="CHEBI:57464"/>
        <dbReference type="ChEBI" id="CHEBI:61314"/>
        <dbReference type="EC" id="3.6.1.66"/>
    </reaction>
</comment>
<evidence type="ECO:0000256" key="5">
    <source>
        <dbReference type="ARBA" id="ARBA00022801"/>
    </source>
</evidence>
<reference evidence="12 13" key="1">
    <citation type="submission" date="2020-07" db="EMBL/GenBank/DDBJ databases">
        <title>Alkalicella. sp. LB2 genome.</title>
        <authorList>
            <person name="Postec A."/>
            <person name="Quemeneur M."/>
        </authorList>
    </citation>
    <scope>NUCLEOTIDE SEQUENCE [LARGE SCALE GENOMIC DNA]</scope>
    <source>
        <strain evidence="12 13">LB2</strain>
    </source>
</reference>
<dbReference type="InterPro" id="IPR020922">
    <property type="entry name" value="dITP/XTP_pyrophosphatase"/>
</dbReference>
<evidence type="ECO:0000256" key="9">
    <source>
        <dbReference type="ARBA" id="ARBA00052017"/>
    </source>
</evidence>
<feature type="binding site" evidence="10">
    <location>
        <begin position="9"/>
        <end position="14"/>
    </location>
    <ligand>
        <name>substrate</name>
    </ligand>
</feature>
<dbReference type="GO" id="GO:0035870">
    <property type="term" value="F:dITP diphosphatase activity"/>
    <property type="evidence" value="ECO:0007669"/>
    <property type="project" value="UniProtKB-UniRule"/>
</dbReference>
<feature type="binding site" evidence="10">
    <location>
        <position position="175"/>
    </location>
    <ligand>
        <name>substrate</name>
    </ligand>
</feature>
<comment type="function">
    <text evidence="10">Pyrophosphatase that catalyzes the hydrolysis of nucleoside triphosphates to their monophosphate derivatives, with a high preference for the non-canonical purine nucleotides XTP (xanthosine triphosphate), dITP (deoxyinosine triphosphate) and ITP. Seems to function as a house-cleaning enzyme that removes non-canonical purine nucleotides from the nucleotide pool, thus preventing their incorporation into DNA/RNA and avoiding chromosomal lesions.</text>
</comment>
<comment type="similarity">
    <text evidence="1 10 11">Belongs to the HAM1 NTPase family.</text>
</comment>
<dbReference type="SUPFAM" id="SSF52972">
    <property type="entry name" value="ITPase-like"/>
    <property type="match status" value="1"/>
</dbReference>
<evidence type="ECO:0000256" key="6">
    <source>
        <dbReference type="ARBA" id="ARBA00022842"/>
    </source>
</evidence>
<dbReference type="PANTHER" id="PTHR11067:SF9">
    <property type="entry name" value="INOSINE TRIPHOSPHATE PYROPHOSPHATASE"/>
    <property type="match status" value="1"/>
</dbReference>
<keyword evidence="5 10" id="KW-0378">Hydrolase</keyword>
<comment type="catalytic activity">
    <reaction evidence="10">
        <text>ITP + H2O = IMP + diphosphate + H(+)</text>
        <dbReference type="Rhea" id="RHEA:29399"/>
        <dbReference type="ChEBI" id="CHEBI:15377"/>
        <dbReference type="ChEBI" id="CHEBI:15378"/>
        <dbReference type="ChEBI" id="CHEBI:33019"/>
        <dbReference type="ChEBI" id="CHEBI:58053"/>
        <dbReference type="ChEBI" id="CHEBI:61402"/>
        <dbReference type="EC" id="3.6.1.66"/>
    </reaction>
</comment>
<feature type="binding site" evidence="10">
    <location>
        <position position="41"/>
    </location>
    <ligand>
        <name>Mg(2+)</name>
        <dbReference type="ChEBI" id="CHEBI:18420"/>
    </ligand>
</feature>
<feature type="active site" description="Proton acceptor" evidence="10">
    <location>
        <position position="70"/>
    </location>
</feature>
<dbReference type="EC" id="3.6.1.66" evidence="10"/>
<name>A0A7G9WD28_ALKCA</name>
<sequence length="203" mass="22672">MGSKLLIASNNQKKIKEIKEILGDFFDEFVTFSDYNLDSPEENGDTFSQNSLIKAKFGCDNTNLVTLADDSGLCVPFLNGEPGIYSSRYACEGDDLKNYVKLLDKLKDVPDNKREAYFISVIVMVFPNGKTLTSEGRVYGNITKEPRGENGFGYDPIFFLDEFKATMAELSSNDKNNISHRAIALKKMREKLGGVISEDSCNK</sequence>
<accession>A0A7G9WD28</accession>
<dbReference type="GO" id="GO:0036222">
    <property type="term" value="F:XTP diphosphatase activity"/>
    <property type="evidence" value="ECO:0007669"/>
    <property type="project" value="UniProtKB-UniRule"/>
</dbReference>
<feature type="binding site" evidence="10">
    <location>
        <begin position="180"/>
        <end position="181"/>
    </location>
    <ligand>
        <name>substrate</name>
    </ligand>
</feature>
<dbReference type="NCBIfam" id="TIGR00042">
    <property type="entry name" value="RdgB/HAM1 family non-canonical purine NTP pyrophosphatase"/>
    <property type="match status" value="1"/>
</dbReference>
<gene>
    <name evidence="12" type="primary">rdgB</name>
    <name evidence="12" type="ORF">HYG86_02335</name>
</gene>
<evidence type="ECO:0000256" key="2">
    <source>
        <dbReference type="ARBA" id="ARBA00011738"/>
    </source>
</evidence>
<dbReference type="Proteomes" id="UP000516160">
    <property type="component" value="Chromosome"/>
</dbReference>
<proteinExistence type="inferred from homology"/>
<dbReference type="Pfam" id="PF01725">
    <property type="entry name" value="Ham1p_like"/>
    <property type="match status" value="1"/>
</dbReference>
<dbReference type="InterPro" id="IPR002637">
    <property type="entry name" value="RdgB/HAM1"/>
</dbReference>
<dbReference type="GO" id="GO:0036220">
    <property type="term" value="F:ITP diphosphatase activity"/>
    <property type="evidence" value="ECO:0007669"/>
    <property type="project" value="UniProtKB-UniRule"/>
</dbReference>
<keyword evidence="6 10" id="KW-0460">Magnesium</keyword>
<dbReference type="InterPro" id="IPR029001">
    <property type="entry name" value="ITPase-like_fam"/>
</dbReference>
<dbReference type="PANTHER" id="PTHR11067">
    <property type="entry name" value="INOSINE TRIPHOSPHATE PYROPHOSPHATASE/HAM1 PROTEIN"/>
    <property type="match status" value="1"/>
</dbReference>
<evidence type="ECO:0000256" key="4">
    <source>
        <dbReference type="ARBA" id="ARBA00022741"/>
    </source>
</evidence>
<protein>
    <recommendedName>
        <fullName evidence="10">dITP/XTP pyrophosphatase</fullName>
        <ecNumber evidence="10">3.6.1.66</ecNumber>
    </recommendedName>
    <alternativeName>
        <fullName evidence="10">Non-canonical purine NTP pyrophosphatase</fullName>
    </alternativeName>
    <alternativeName>
        <fullName evidence="10">Non-standard purine NTP pyrophosphatase</fullName>
    </alternativeName>
    <alternativeName>
        <fullName evidence="10">Nucleoside-triphosphate diphosphatase</fullName>
    </alternativeName>
    <alternativeName>
        <fullName evidence="10">Nucleoside-triphosphate pyrophosphatase</fullName>
        <shortName evidence="10">NTPase</shortName>
    </alternativeName>
</protein>